<gene>
    <name evidence="2" type="ORF">WKI68_42420</name>
</gene>
<evidence type="ECO:0000313" key="2">
    <source>
        <dbReference type="EMBL" id="MEJ8646096.1"/>
    </source>
</evidence>
<dbReference type="Proteomes" id="UP001382904">
    <property type="component" value="Unassembled WGS sequence"/>
</dbReference>
<protein>
    <submittedName>
        <fullName evidence="2">Uncharacterized protein</fullName>
    </submittedName>
</protein>
<evidence type="ECO:0000313" key="3">
    <source>
        <dbReference type="Proteomes" id="UP001382904"/>
    </source>
</evidence>
<organism evidence="2 3">
    <name type="scientific">Streptomyces caledonius</name>
    <dbReference type="NCBI Taxonomy" id="3134107"/>
    <lineage>
        <taxon>Bacteria</taxon>
        <taxon>Bacillati</taxon>
        <taxon>Actinomycetota</taxon>
        <taxon>Actinomycetes</taxon>
        <taxon>Kitasatosporales</taxon>
        <taxon>Streptomycetaceae</taxon>
        <taxon>Streptomyces</taxon>
    </lineage>
</organism>
<keyword evidence="1" id="KW-0472">Membrane</keyword>
<dbReference type="EMBL" id="JBBKAM010000004">
    <property type="protein sequence ID" value="MEJ8646096.1"/>
    <property type="molecule type" value="Genomic_DNA"/>
</dbReference>
<keyword evidence="1" id="KW-0812">Transmembrane</keyword>
<keyword evidence="1" id="KW-1133">Transmembrane helix</keyword>
<comment type="caution">
    <text evidence="2">The sequence shown here is derived from an EMBL/GenBank/DDBJ whole genome shotgun (WGS) entry which is preliminary data.</text>
</comment>
<feature type="transmembrane region" description="Helical" evidence="1">
    <location>
        <begin position="41"/>
        <end position="63"/>
    </location>
</feature>
<evidence type="ECO:0000256" key="1">
    <source>
        <dbReference type="SAM" id="Phobius"/>
    </source>
</evidence>
<keyword evidence="3" id="KW-1185">Reference proteome</keyword>
<name>A0ABU8UDX2_9ACTN</name>
<reference evidence="2 3" key="1">
    <citation type="submission" date="2024-03" db="EMBL/GenBank/DDBJ databases">
        <title>Novel Streptomyces species of biotechnological and ecological value are a feature of Machair soil.</title>
        <authorList>
            <person name="Prole J.R."/>
            <person name="Goodfellow M."/>
            <person name="Allenby N."/>
            <person name="Ward A.C."/>
        </authorList>
    </citation>
    <scope>NUCLEOTIDE SEQUENCE [LARGE SCALE GENOMIC DNA]</scope>
    <source>
        <strain evidence="2 3">MS1.HAVA.3</strain>
    </source>
</reference>
<sequence length="147" mass="16049">MPTSTRARRTRIALGDRYMTQPPPQLSALPAPRARSRGMGVAKIVMIAGVVIALAVTAVIWFVSRDNADQAEVGDCLTNDGNLIFPDLRVVGCGGDNAQYKVVRIFSETKDTSKCEGLSDIGFNEELDRARHRSGKQFVLCLNGIKR</sequence>
<proteinExistence type="predicted"/>
<accession>A0ABU8UDX2</accession>